<sequence length="1756" mass="195294">MNLIAHAALTEQALHALYLRGLDAAQTAGVIGTFEHDWLSQALSAVPDETGDAISAHVSSVFLSRHQSRTAQWAGALLLTHTAATQSPVFLLTPLGALEKFNDIEALSAALELLLDDPLQREPVLRFCPVDVRPFLSLTGELTLRTRDVPAPVLTYLSQTLNDFLTASQADTLERLLATPTLRALVDQQLQIQLELHFAGQPVTAQNIHRASTPQGQTPDEPGPSLSSVALEFFVSGQLPTDRAHFWTGPFTRSPAENDADLDRRFTRVLTAATEQLMTRLSEAMSVFWDLPAGTQPSPHAYCVARLGDVYFQHLVQAHQAGEISSQTFQALQQLLAPQHDPARIGAARLLVSQGNGAEVELAGLLCIYFPGQNNGVYVFSASTGLVSISTRARLSSYVLSKLRSPATFDNIARHAPQDQHPLLAGMVSSTLRVENIAGAVFEDCIHAVRARQIRDFVYLTGQYQDRRLALAAVDHALDVRALIDPGLLALNSRGRWDSRFLPDSNGLPLAVNENGLSDVLSLKLPKTLAQRDALLRQWPTPRMCARHLWVAVLNQEGQRFIDVSEVWVQVFDADESSVGRVPLRTLTLIDALLERVTGRYPLPQNPAFLQGGIRSSVDEEIKPLKRVSGTKLLTLLDTLAKTFDQAFRQQLSTFFYTPYTTLAPDTLARHLATLRHVMLRADLRLMVRGNHLETQDKHVISTVLTYPVSAQRPALNQFVPDVFSVFLNLGAPFSGVSLTHCLLITERGGQASESAGRAILWTPVSGFEGFASVDQCKAHLEALLLDQSLRSDLLDQVRRDEQSLIGEYLDSRSDWAVEGENQWINFERFEEDFVYQSQEAAINKVLLDADYVCRQARDTPLTALSFENLARSLLNEGLAGLNLERHREMAETQQLEHALPLWLKNASRAEQLAYANLLQRYPLAVQENGNYLQGIPDIEDYARTELKAQLALDFPDRALDPDAIEVVLDTYVAAPVAVGSTPSFLAAATSRDIQPLTRFALNGFNRLEGGSMFLRPVNGSALPLALDARYATRLARKLDIGRHYQALLKSTLAPESEGAAQRQRQFGDQLLLQVLEQGLREKLSGSLSATAYAYLKHVIERPDGIARDSLNGVSLIIRPLELIADPGRDPDLVTGLYIVGPPTGEVGPQLLWVMYSEHFSLKEYASEGQLLADLYSRESLQNVVLQRLPAFERKTYANGGFVEPHLPHYSDSQLLNGWQTPAPVALANRPILGNLFSTLYQDNYWLLLEMAGLQSKTTAQADWESFTYLMTLVVNTAVMFVPGKLSIPIVVWQALGLFREGLSASNQARWVEAVANFALSLVVLATTRRAWHSLIRPVGTGVIDEVGAETFARADLQFQGPAPGLMPYRANDVALVDLTRDPQTQIYSNPQTGLYYVPLSAQVFRVQAWRNRWRIYLDETREGPLIKLNAQQHWEVDVAEPLPGGGPAASRMSEFGTLATNALTYEIQAIGMDSIGRRFPDKALNIRQAHELATAYLKRATQALKDLDAPGSASRKNREFLKTFFDLESLEPVHLEHVTTRIDALLARFLHPELSPYTSRKYVVCRSRFNSRASAFVNRADSARRIYLTEVFFKTLFERTYALNHPYLKAASPPFRAGQHLRASFLLHEITHDVLDTEDIHYLNAGFPYLDLLDVELPFGHYLKTFTEEIQRNHSPQASTDHLFKVVNRETLQWEDIPRGPAKTRIKQIAGVSTLDQARLVFRNDAVKRVELMLANADTLVLLIVQLGRVYPVLA</sequence>
<proteinExistence type="predicted"/>
<feature type="domain" description="Dermonecrotic toxin N-terminal" evidence="1">
    <location>
        <begin position="537"/>
        <end position="799"/>
    </location>
</feature>
<dbReference type="RefSeq" id="WP_097192998.1">
    <property type="nucleotide sequence ID" value="NZ_OBKZ01000056.1"/>
</dbReference>
<evidence type="ECO:0000259" key="1">
    <source>
        <dbReference type="Pfam" id="PF20178"/>
    </source>
</evidence>
<organism evidence="2 3">
    <name type="scientific">Pseudomonas lundensis</name>
    <dbReference type="NCBI Taxonomy" id="86185"/>
    <lineage>
        <taxon>Bacteria</taxon>
        <taxon>Pseudomonadati</taxon>
        <taxon>Pseudomonadota</taxon>
        <taxon>Gammaproteobacteria</taxon>
        <taxon>Pseudomonadales</taxon>
        <taxon>Pseudomonadaceae</taxon>
        <taxon>Pseudomonas</taxon>
    </lineage>
</organism>
<accession>A0AAX2HHA0</accession>
<gene>
    <name evidence="2" type="ORF">PLUA15_90165</name>
</gene>
<comment type="caution">
    <text evidence="2">The sequence shown here is derived from an EMBL/GenBank/DDBJ whole genome shotgun (WGS) entry which is preliminary data.</text>
</comment>
<reference evidence="2 3" key="1">
    <citation type="submission" date="2017-08" db="EMBL/GenBank/DDBJ databases">
        <authorList>
            <person name="Chaillou S."/>
        </authorList>
    </citation>
    <scope>NUCLEOTIDE SEQUENCE [LARGE SCALE GENOMIC DNA]</scope>
    <source>
        <strain evidence="2 3">MFPA15A1205</strain>
    </source>
</reference>
<dbReference type="GO" id="GO:0008237">
    <property type="term" value="F:metallopeptidase activity"/>
    <property type="evidence" value="ECO:0007669"/>
    <property type="project" value="InterPro"/>
</dbReference>
<dbReference type="Gene3D" id="3.40.390.10">
    <property type="entry name" value="Collagenase (Catalytic Domain)"/>
    <property type="match status" value="1"/>
</dbReference>
<protein>
    <recommendedName>
        <fullName evidence="1">Dermonecrotic toxin N-terminal domain-containing protein</fullName>
    </recommendedName>
</protein>
<dbReference type="EMBL" id="OBKZ01000056">
    <property type="protein sequence ID" value="SOB55404.1"/>
    <property type="molecule type" value="Genomic_DNA"/>
</dbReference>
<name>A0AAX2HHA0_9PSED</name>
<dbReference type="InterPro" id="IPR046673">
    <property type="entry name" value="ToxA_N"/>
</dbReference>
<feature type="domain" description="Dermonecrotic toxin N-terminal" evidence="1">
    <location>
        <begin position="178"/>
        <end position="418"/>
    </location>
</feature>
<evidence type="ECO:0000313" key="3">
    <source>
        <dbReference type="Proteomes" id="UP000219564"/>
    </source>
</evidence>
<feature type="domain" description="Dermonecrotic toxin N-terminal" evidence="1">
    <location>
        <begin position="933"/>
        <end position="1186"/>
    </location>
</feature>
<evidence type="ECO:0000313" key="2">
    <source>
        <dbReference type="EMBL" id="SOB55404.1"/>
    </source>
</evidence>
<dbReference type="InterPro" id="IPR024079">
    <property type="entry name" value="MetalloPept_cat_dom_sf"/>
</dbReference>
<dbReference type="Proteomes" id="UP000219564">
    <property type="component" value="Unassembled WGS sequence"/>
</dbReference>
<dbReference type="Pfam" id="PF20178">
    <property type="entry name" value="ToxA_N"/>
    <property type="match status" value="3"/>
</dbReference>